<keyword evidence="4" id="KW-0997">Cell inner membrane</keyword>
<keyword evidence="9" id="KW-0408">Iron</keyword>
<dbReference type="EMBL" id="BSDZ01000014">
    <property type="protein sequence ID" value="GLI63008.1"/>
    <property type="molecule type" value="Genomic_DNA"/>
</dbReference>
<evidence type="ECO:0000313" key="16">
    <source>
        <dbReference type="Proteomes" id="UP001165090"/>
    </source>
</evidence>
<feature type="compositionally biased region" description="Low complexity" evidence="12">
    <location>
        <begin position="431"/>
        <end position="451"/>
    </location>
</feature>
<dbReference type="Pfam" id="PF00487">
    <property type="entry name" value="FA_desaturase"/>
    <property type="match status" value="1"/>
</dbReference>
<feature type="domain" description="Fatty acid desaturase" evidence="14">
    <location>
        <begin position="172"/>
        <end position="373"/>
    </location>
</feature>
<evidence type="ECO:0000259" key="14">
    <source>
        <dbReference type="Pfam" id="PF00487"/>
    </source>
</evidence>
<feature type="transmembrane region" description="Helical" evidence="13">
    <location>
        <begin position="174"/>
        <end position="194"/>
    </location>
</feature>
<evidence type="ECO:0000256" key="10">
    <source>
        <dbReference type="ARBA" id="ARBA00023033"/>
    </source>
</evidence>
<dbReference type="InterPro" id="IPR033885">
    <property type="entry name" value="AlkB/XylM"/>
</dbReference>
<evidence type="ECO:0000256" key="6">
    <source>
        <dbReference type="ARBA" id="ARBA00022723"/>
    </source>
</evidence>
<sequence>MNFQQRLCNNLHRRALCGLQSYAIPRSSQVFSGRCRAVSNLSGSSSKSAPTSSMTQNGLFQWSVPFILPVAAAAATAAYSGKLQSIAFGTDIAWLRPVLVGSGPLLLHFILPFLDLLLGQQHPQPLGPTAKASPPDDFTARVVPTIVVIMHLTIMATAYATIATAPLQPLLLPLLAYSLAISASCTMAASHELVHSRNPIHLSAAALFLTLYWWYPYYRAHHQHHLHVCTPVDYTCAPKGLSVYSYLPPYITCSYAEAWQLAIQECDRAGKPRYSRHNTTLAALVAQALLAAVMYALFGPVATAVHFTSNIVFLVYMATLDYILHYGLVRPPTLGNERRYTPITPYTSWNSLYVFENGIFFNVLYHSNHHLYGVKSYGYLRPPIDGPFVPLPINLLGILVLVPPLWRSVMDRRADEANAKNLEYLGNTAVSATPTDSTSTGATAAAAASSEAEAREAA</sequence>
<keyword evidence="10" id="KW-0503">Monooxygenase</keyword>
<keyword evidence="16" id="KW-1185">Reference proteome</keyword>
<feature type="transmembrane region" description="Helical" evidence="13">
    <location>
        <begin position="93"/>
        <end position="118"/>
    </location>
</feature>
<dbReference type="PANTHER" id="PTHR38674">
    <property type="entry name" value="ALKANE 1-MONOOXYGENASE 1"/>
    <property type="match status" value="1"/>
</dbReference>
<dbReference type="Proteomes" id="UP001165090">
    <property type="component" value="Unassembled WGS sequence"/>
</dbReference>
<keyword evidence="8" id="KW-0560">Oxidoreductase</keyword>
<keyword evidence="3" id="KW-1003">Cell membrane</keyword>
<name>A0ABQ5S0I0_9CHLO</name>
<dbReference type="InterPro" id="IPR005804">
    <property type="entry name" value="FA_desaturase_dom"/>
</dbReference>
<evidence type="ECO:0000256" key="9">
    <source>
        <dbReference type="ARBA" id="ARBA00023004"/>
    </source>
</evidence>
<evidence type="ECO:0000256" key="1">
    <source>
        <dbReference type="ARBA" id="ARBA00004429"/>
    </source>
</evidence>
<feature type="region of interest" description="Disordered" evidence="12">
    <location>
        <begin position="430"/>
        <end position="458"/>
    </location>
</feature>
<evidence type="ECO:0000256" key="8">
    <source>
        <dbReference type="ARBA" id="ARBA00023002"/>
    </source>
</evidence>
<evidence type="ECO:0000256" key="2">
    <source>
        <dbReference type="ARBA" id="ARBA00010823"/>
    </source>
</evidence>
<evidence type="ECO:0000256" key="7">
    <source>
        <dbReference type="ARBA" id="ARBA00022989"/>
    </source>
</evidence>
<feature type="transmembrane region" description="Helical" evidence="13">
    <location>
        <begin position="350"/>
        <end position="368"/>
    </location>
</feature>
<gene>
    <name evidence="15" type="ORF">VaNZ11_005868</name>
</gene>
<feature type="transmembrane region" description="Helical" evidence="13">
    <location>
        <begin position="281"/>
        <end position="305"/>
    </location>
</feature>
<evidence type="ECO:0000256" key="5">
    <source>
        <dbReference type="ARBA" id="ARBA00022692"/>
    </source>
</evidence>
<evidence type="ECO:0000256" key="11">
    <source>
        <dbReference type="ARBA" id="ARBA00023136"/>
    </source>
</evidence>
<accession>A0ABQ5S0I0</accession>
<keyword evidence="7 13" id="KW-1133">Transmembrane helix</keyword>
<feature type="transmembrane region" description="Helical" evidence="13">
    <location>
        <begin position="59"/>
        <end position="81"/>
    </location>
</feature>
<evidence type="ECO:0000256" key="12">
    <source>
        <dbReference type="SAM" id="MobiDB-lite"/>
    </source>
</evidence>
<dbReference type="PANTHER" id="PTHR38674:SF1">
    <property type="entry name" value="ALKANE 1-MONOOXYGENASE 1"/>
    <property type="match status" value="1"/>
</dbReference>
<feature type="transmembrane region" description="Helical" evidence="13">
    <location>
        <begin position="388"/>
        <end position="406"/>
    </location>
</feature>
<evidence type="ECO:0000256" key="3">
    <source>
        <dbReference type="ARBA" id="ARBA00022475"/>
    </source>
</evidence>
<proteinExistence type="inferred from homology"/>
<evidence type="ECO:0000256" key="13">
    <source>
        <dbReference type="SAM" id="Phobius"/>
    </source>
</evidence>
<keyword evidence="11 13" id="KW-0472">Membrane</keyword>
<feature type="transmembrane region" description="Helical" evidence="13">
    <location>
        <begin position="311"/>
        <end position="329"/>
    </location>
</feature>
<comment type="subcellular location">
    <subcellularLocation>
        <location evidence="1">Cell inner membrane</location>
        <topology evidence="1">Multi-pass membrane protein</topology>
    </subcellularLocation>
</comment>
<reference evidence="15 16" key="1">
    <citation type="journal article" date="2023" name="IScience">
        <title>Expanded male sex-determining region conserved during the evolution of homothallism in the green alga Volvox.</title>
        <authorList>
            <person name="Yamamoto K."/>
            <person name="Matsuzaki R."/>
            <person name="Mahakham W."/>
            <person name="Heman W."/>
            <person name="Sekimoto H."/>
            <person name="Kawachi M."/>
            <person name="Minakuchi Y."/>
            <person name="Toyoda A."/>
            <person name="Nozaki H."/>
        </authorList>
    </citation>
    <scope>NUCLEOTIDE SEQUENCE [LARGE SCALE GENOMIC DNA]</scope>
    <source>
        <strain evidence="15 16">NIES-4468</strain>
    </source>
</reference>
<evidence type="ECO:0000256" key="4">
    <source>
        <dbReference type="ARBA" id="ARBA00022519"/>
    </source>
</evidence>
<keyword evidence="5 13" id="KW-0812">Transmembrane</keyword>
<protein>
    <recommendedName>
        <fullName evidence="14">Fatty acid desaturase domain-containing protein</fullName>
    </recommendedName>
</protein>
<organism evidence="15 16">
    <name type="scientific">Volvox africanus</name>
    <dbReference type="NCBI Taxonomy" id="51714"/>
    <lineage>
        <taxon>Eukaryota</taxon>
        <taxon>Viridiplantae</taxon>
        <taxon>Chlorophyta</taxon>
        <taxon>core chlorophytes</taxon>
        <taxon>Chlorophyceae</taxon>
        <taxon>CS clade</taxon>
        <taxon>Chlamydomonadales</taxon>
        <taxon>Volvocaceae</taxon>
        <taxon>Volvox</taxon>
    </lineage>
</organism>
<evidence type="ECO:0000313" key="15">
    <source>
        <dbReference type="EMBL" id="GLI63008.1"/>
    </source>
</evidence>
<feature type="transmembrane region" description="Helical" evidence="13">
    <location>
        <begin position="138"/>
        <end position="162"/>
    </location>
</feature>
<comment type="similarity">
    <text evidence="2">Belongs to the fatty acid desaturase type 1 family. AlkB subfamily.</text>
</comment>
<keyword evidence="6" id="KW-0479">Metal-binding</keyword>
<feature type="transmembrane region" description="Helical" evidence="13">
    <location>
        <begin position="200"/>
        <end position="218"/>
    </location>
</feature>
<comment type="caution">
    <text evidence="15">The sequence shown here is derived from an EMBL/GenBank/DDBJ whole genome shotgun (WGS) entry which is preliminary data.</text>
</comment>